<dbReference type="STRING" id="1141662.OOA_02317"/>
<keyword evidence="9" id="KW-0677">Repeat</keyword>
<evidence type="ECO:0000256" key="12">
    <source>
        <dbReference type="ARBA" id="ARBA00023026"/>
    </source>
</evidence>
<accession>K8WVA7</accession>
<organism evidence="16 17">
    <name type="scientific">Providencia burhodogranariea DSM 19968</name>
    <dbReference type="NCBI Taxonomy" id="1141662"/>
    <lineage>
        <taxon>Bacteria</taxon>
        <taxon>Pseudomonadati</taxon>
        <taxon>Pseudomonadota</taxon>
        <taxon>Gammaproteobacteria</taxon>
        <taxon>Enterobacterales</taxon>
        <taxon>Morganellaceae</taxon>
        <taxon>Providencia</taxon>
    </lineage>
</organism>
<dbReference type="GO" id="GO:0061630">
    <property type="term" value="F:ubiquitin protein ligase activity"/>
    <property type="evidence" value="ECO:0007669"/>
    <property type="project" value="UniProtKB-EC"/>
</dbReference>
<evidence type="ECO:0000259" key="15">
    <source>
        <dbReference type="PROSITE" id="PS52053"/>
    </source>
</evidence>
<dbReference type="OrthoDB" id="6434659at2"/>
<proteinExistence type="inferred from homology"/>
<evidence type="ECO:0000256" key="7">
    <source>
        <dbReference type="ARBA" id="ARBA00022614"/>
    </source>
</evidence>
<evidence type="ECO:0000256" key="1">
    <source>
        <dbReference type="ARBA" id="ARBA00000900"/>
    </source>
</evidence>
<evidence type="ECO:0000256" key="4">
    <source>
        <dbReference type="ARBA" id="ARBA00009868"/>
    </source>
</evidence>
<evidence type="ECO:0000256" key="10">
    <source>
        <dbReference type="ARBA" id="ARBA00022786"/>
    </source>
</evidence>
<keyword evidence="12" id="KW-0843">Virulence</keyword>
<dbReference type="Gene3D" id="1.20.1270.130">
    <property type="entry name" value="Shigella T3SS effector IpaH domain"/>
    <property type="match status" value="1"/>
</dbReference>
<keyword evidence="11 14" id="KW-0832">Ubl conjugation</keyword>
<dbReference type="PROSITE" id="PS51450">
    <property type="entry name" value="LRR"/>
    <property type="match status" value="1"/>
</dbReference>
<comment type="caution">
    <text evidence="16">The sequence shown here is derived from an EMBL/GenBank/DDBJ whole genome shotgun (WGS) entry which is preliminary data.</text>
</comment>
<keyword evidence="13 14" id="KW-1035">Host cytoplasm</keyword>
<dbReference type="PANTHER" id="PTHR47114">
    <property type="match status" value="1"/>
</dbReference>
<dbReference type="EMBL" id="AKKL01000007">
    <property type="protein sequence ID" value="EKT64594.1"/>
    <property type="molecule type" value="Genomic_DNA"/>
</dbReference>
<protein>
    <recommendedName>
        <fullName evidence="5">RING-type E3 ubiquitin transferase</fullName>
        <ecNumber evidence="5">2.3.2.27</ecNumber>
    </recommendedName>
</protein>
<dbReference type="InterPro" id="IPR051071">
    <property type="entry name" value="LRR-bact_E3_ubiq_ligases"/>
</dbReference>
<evidence type="ECO:0000256" key="2">
    <source>
        <dbReference type="ARBA" id="ARBA00004192"/>
    </source>
</evidence>
<dbReference type="EC" id="2.3.2.27" evidence="5"/>
<dbReference type="Gene3D" id="1.20.58.360">
    <property type="entry name" value="Shigella T3SS effector IpaH defines"/>
    <property type="match status" value="1"/>
</dbReference>
<dbReference type="PATRIC" id="fig|1141662.3.peg.466"/>
<dbReference type="Proteomes" id="UP000009336">
    <property type="component" value="Unassembled WGS sequence"/>
</dbReference>
<dbReference type="GO" id="GO:0016567">
    <property type="term" value="P:protein ubiquitination"/>
    <property type="evidence" value="ECO:0007669"/>
    <property type="project" value="InterPro"/>
</dbReference>
<dbReference type="Gene3D" id="1.20.58.90">
    <property type="match status" value="1"/>
</dbReference>
<comment type="subcellular location">
    <subcellularLocation>
        <location evidence="2">Host cytoplasm</location>
    </subcellularLocation>
    <subcellularLocation>
        <location evidence="3">Secreted</location>
    </subcellularLocation>
</comment>
<keyword evidence="10 14" id="KW-0833">Ubl conjugation pathway</keyword>
<name>K8WVA7_9GAMM</name>
<keyword evidence="17" id="KW-1185">Reference proteome</keyword>
<dbReference type="GO" id="GO:0005576">
    <property type="term" value="C:extracellular region"/>
    <property type="evidence" value="ECO:0007669"/>
    <property type="project" value="UniProtKB-SubCell"/>
</dbReference>
<evidence type="ECO:0000256" key="5">
    <source>
        <dbReference type="ARBA" id="ARBA00012483"/>
    </source>
</evidence>
<keyword evidence="8 14" id="KW-0808">Transferase</keyword>
<dbReference type="Gene3D" id="3.80.10.10">
    <property type="entry name" value="Ribonuclease Inhibitor"/>
    <property type="match status" value="1"/>
</dbReference>
<dbReference type="AlphaFoldDB" id="K8WVA7"/>
<dbReference type="HOGENOM" id="CLU_018533_1_0_6"/>
<keyword evidence="7" id="KW-0433">Leucine-rich repeat</keyword>
<evidence type="ECO:0000256" key="3">
    <source>
        <dbReference type="ARBA" id="ARBA00004613"/>
    </source>
</evidence>
<feature type="active site" description="Glycyl thioester intermediate" evidence="14">
    <location>
        <position position="460"/>
    </location>
</feature>
<evidence type="ECO:0000256" key="11">
    <source>
        <dbReference type="ARBA" id="ARBA00022843"/>
    </source>
</evidence>
<dbReference type="PANTHER" id="PTHR47114:SF2">
    <property type="entry name" value="OLIGODENDROCYTE-MYELIN GLYCOPROTEIN"/>
    <property type="match status" value="1"/>
</dbReference>
<evidence type="ECO:0000256" key="14">
    <source>
        <dbReference type="PROSITE-ProRule" id="PRU01398"/>
    </source>
</evidence>
<evidence type="ECO:0000313" key="17">
    <source>
        <dbReference type="Proteomes" id="UP000009336"/>
    </source>
</evidence>
<evidence type="ECO:0000256" key="13">
    <source>
        <dbReference type="ARBA" id="ARBA00023200"/>
    </source>
</evidence>
<dbReference type="SMART" id="SM00364">
    <property type="entry name" value="LRR_BAC"/>
    <property type="match status" value="9"/>
</dbReference>
<evidence type="ECO:0000256" key="8">
    <source>
        <dbReference type="ARBA" id="ARBA00022679"/>
    </source>
</evidence>
<comment type="PTM">
    <text evidence="14">Ubiquitinated in the presence of host E1 ubiquitin-activating enzyme, E2 ubiquitin-conjugating enzyme and ubiquitin.</text>
</comment>
<dbReference type="SUPFAM" id="SSF52058">
    <property type="entry name" value="L domain-like"/>
    <property type="match status" value="1"/>
</dbReference>
<comment type="similarity">
    <text evidence="4 14">Belongs to the LRR-containing bacterial E3 ligase family.</text>
</comment>
<evidence type="ECO:0000256" key="6">
    <source>
        <dbReference type="ARBA" id="ARBA00022525"/>
    </source>
</evidence>
<dbReference type="eggNOG" id="COG4886">
    <property type="taxonomic scope" value="Bacteria"/>
</dbReference>
<dbReference type="Pfam" id="PF14496">
    <property type="entry name" value="NEL"/>
    <property type="match status" value="1"/>
</dbReference>
<dbReference type="InterPro" id="IPR029487">
    <property type="entry name" value="NEL_dom"/>
</dbReference>
<feature type="domain" description="NEL" evidence="15">
    <location>
        <begin position="376"/>
        <end position="669"/>
    </location>
</feature>
<dbReference type="InterPro" id="IPR032675">
    <property type="entry name" value="LRR_dom_sf"/>
</dbReference>
<dbReference type="PROSITE" id="PS52053">
    <property type="entry name" value="NEL"/>
    <property type="match status" value="1"/>
</dbReference>
<evidence type="ECO:0000313" key="16">
    <source>
        <dbReference type="EMBL" id="EKT64594.1"/>
    </source>
</evidence>
<sequence length="669" mass="76710">MPIYPNSSTYHSSINSIGSPLNHEDSNNTVRLAQNISKVETVSIQIDSKPRISCRPLEQLKKTQFMPKYHDTWLKWQNEALITCPDEFEDRKIALKKLCACLYDKTLHLNFYGLEITSLPLLPPYITKLDISYTHLKKLPELPSTLKVLYCNYAKLESLPELSEKLEELYCDDNKLVNLPKLPPKLKALSCDNNRLVRLPELPSTLNGLSCENTCLESLPNLPIGLISLYCDLNYLKDLPALPAGMKAISCADNELDFLPALPLSLEELTCNNNNLTRLPPLPLSLNHLIASNNSLTELPEIPASVTHIDCQDNELTHLPESVYRLTRGLINVAYNPLSEQTCENLQAMTFLPEYRGLQIYFSMASQYNFEPTIRALTDSVIDWFPVERKLEIKSKYSAIANERNAEPFSAFIDRLQDTSSAKKDPMFKQQVAQWLNRLADSPKLRESSFIIADGATESCEDRVALMWNDLQKVEFIHNIEDGQYDDKLPQFVANAREMFRLDQLEQISRENVNTLHDVDDIEVYLGYQTQLCIPLELASTGKEMYFFDVSGITSSDLNVAELRVKTAENHQFPEWFAQWSPWQKLIERTEPALWEKAYDKKIDIYENEYQNRINAELNDCELMGDVDAERALGIKVMHDIDKTIFIPLTWEALANKKQESLLNKKWNI</sequence>
<gene>
    <name evidence="16" type="ORF">OOA_02317</name>
</gene>
<keyword evidence="6 14" id="KW-0964">Secreted</keyword>
<dbReference type="GO" id="GO:0030430">
    <property type="term" value="C:host cell cytoplasm"/>
    <property type="evidence" value="ECO:0007669"/>
    <property type="project" value="UniProtKB-SubCell"/>
</dbReference>
<dbReference type="InterPro" id="IPR001611">
    <property type="entry name" value="Leu-rich_rpt"/>
</dbReference>
<reference evidence="16 17" key="1">
    <citation type="journal article" date="2012" name="BMC Genomics">
        <title>Comparative genomics of bacteria in the genus Providencia isolated from wild Drosophila melanogaster.</title>
        <authorList>
            <person name="Galac M.R."/>
            <person name="Lazzaro B.P."/>
        </authorList>
    </citation>
    <scope>NUCLEOTIDE SEQUENCE [LARGE SCALE GENOMIC DNA]</scope>
    <source>
        <strain evidence="16 17">DSM 19968</strain>
    </source>
</reference>
<comment type="catalytic activity">
    <reaction evidence="1">
        <text>S-ubiquitinyl-[E2 ubiquitin-conjugating enzyme]-L-cysteine + [acceptor protein]-L-lysine = [E2 ubiquitin-conjugating enzyme]-L-cysteine + N(6)-ubiquitinyl-[acceptor protein]-L-lysine.</text>
        <dbReference type="EC" id="2.3.2.27"/>
    </reaction>
</comment>
<evidence type="ECO:0000256" key="9">
    <source>
        <dbReference type="ARBA" id="ARBA00022737"/>
    </source>
</evidence>